<evidence type="ECO:0000313" key="3">
    <source>
        <dbReference type="Proteomes" id="UP001642464"/>
    </source>
</evidence>
<dbReference type="Proteomes" id="UP001642464">
    <property type="component" value="Unassembled WGS sequence"/>
</dbReference>
<dbReference type="EMBL" id="CAXAMM010043604">
    <property type="protein sequence ID" value="CAK9110877.1"/>
    <property type="molecule type" value="Genomic_DNA"/>
</dbReference>
<organism evidence="2 3">
    <name type="scientific">Durusdinium trenchii</name>
    <dbReference type="NCBI Taxonomy" id="1381693"/>
    <lineage>
        <taxon>Eukaryota</taxon>
        <taxon>Sar</taxon>
        <taxon>Alveolata</taxon>
        <taxon>Dinophyceae</taxon>
        <taxon>Suessiales</taxon>
        <taxon>Symbiodiniaceae</taxon>
        <taxon>Durusdinium</taxon>
    </lineage>
</organism>
<comment type="caution">
    <text evidence="2">The sequence shown here is derived from an EMBL/GenBank/DDBJ whole genome shotgun (WGS) entry which is preliminary data.</text>
</comment>
<evidence type="ECO:0000256" key="1">
    <source>
        <dbReference type="SAM" id="MobiDB-lite"/>
    </source>
</evidence>
<protein>
    <submittedName>
        <fullName evidence="2">FO synthase subunit 1</fullName>
    </submittedName>
</protein>
<evidence type="ECO:0000313" key="2">
    <source>
        <dbReference type="EMBL" id="CAK9110877.1"/>
    </source>
</evidence>
<keyword evidence="3" id="KW-1185">Reference proteome</keyword>
<name>A0ABP0SEP7_9DINO</name>
<proteinExistence type="predicted"/>
<sequence length="645" mass="71129">EVLKALALNMMFRGCVSDPNEPGCEKFVVATINDDKWLRDPRAHISSLEIGAERDLLNPNSVFAVKGWNRSLAALLCLRAACELGDDLIKALLHTMGFRQLHMFCKIHGLGMDRFMLRHADQELLQLLTTTAPPADLNKVSMYASHMAKYTEEAGLDLQYLTARYNRGKLAVGDLIQKRHSIVTHRTVSLAHGDVVEKQASLGDVREVALSFNASTHQGDRRKTSQNCLFATMTGHRVSEMKKSRASLGAITAIDRTRVNELQNPEEDRPLAAHFRVQQRGIQATRQVLTNLLDGVPMKERHPVLVVDCMPNRFAEWSTACLDMLLEELGSDSHTGPCVHYMGVFLEESASMARNLEASVAGKLMANWIPDLVKNKYASSHPTGLKKIQDMINSEKDLSSALETQAAESGVVVPAASTSSGPAVVTPTPSRTLASPDYDGSSPPNFDRTVEFTEKALADFNSSQVLHCCALLAVPHSGLKIAMVKNDQSLWILNETSQNVELSSRELFGFNIGSGAGEKKLMTLAEAVCGITKSRGATEAAMVDHDLTPMTKVVGRETQPLAFRYNISGRAKSNAFRPKKIEEDLLNVRYSQFGGCFESYNTLPKSSNVGIVWEAGSHITSALIVFVQEAKRVTWKIDERYQRYP</sequence>
<accession>A0ABP0SEP7</accession>
<gene>
    <name evidence="2" type="ORF">SCF082_LOCUS51492</name>
</gene>
<feature type="region of interest" description="Disordered" evidence="1">
    <location>
        <begin position="417"/>
        <end position="442"/>
    </location>
</feature>
<feature type="non-terminal residue" evidence="2">
    <location>
        <position position="1"/>
    </location>
</feature>
<feature type="compositionally biased region" description="Polar residues" evidence="1">
    <location>
        <begin position="417"/>
        <end position="433"/>
    </location>
</feature>
<reference evidence="2 3" key="1">
    <citation type="submission" date="2024-02" db="EMBL/GenBank/DDBJ databases">
        <authorList>
            <person name="Chen Y."/>
            <person name="Shah S."/>
            <person name="Dougan E. K."/>
            <person name="Thang M."/>
            <person name="Chan C."/>
        </authorList>
    </citation>
    <scope>NUCLEOTIDE SEQUENCE [LARGE SCALE GENOMIC DNA]</scope>
</reference>